<evidence type="ECO:0000256" key="1">
    <source>
        <dbReference type="SAM" id="MobiDB-lite"/>
    </source>
</evidence>
<evidence type="ECO:0000313" key="3">
    <source>
        <dbReference type="Proteomes" id="UP001227192"/>
    </source>
</evidence>
<dbReference type="AlphaFoldDB" id="A0AAI9X1W4"/>
<organism evidence="2 3">
    <name type="scientific">Penicillium thymicola</name>
    <dbReference type="NCBI Taxonomy" id="293382"/>
    <lineage>
        <taxon>Eukaryota</taxon>
        <taxon>Fungi</taxon>
        <taxon>Dikarya</taxon>
        <taxon>Ascomycota</taxon>
        <taxon>Pezizomycotina</taxon>
        <taxon>Eurotiomycetes</taxon>
        <taxon>Eurotiomycetidae</taxon>
        <taxon>Eurotiales</taxon>
        <taxon>Aspergillaceae</taxon>
        <taxon>Penicillium</taxon>
    </lineage>
</organism>
<protein>
    <submittedName>
        <fullName evidence="2">Uncharacterized protein</fullName>
    </submittedName>
</protein>
<sequence length="94" mass="10086">MVSLSTVSLSVPISRETTTSTSTSLEQLLPLLLLPRLLTVARPLYSPALPKTTISSTRSFPVISATPSRPSIRSPTNSSSTRTPPLTLTTQTYN</sequence>
<accession>A0AAI9X1W4</accession>
<dbReference type="EMBL" id="LACB01001069">
    <property type="protein sequence ID" value="KAJ9480825.1"/>
    <property type="molecule type" value="Genomic_DNA"/>
</dbReference>
<dbReference type="Proteomes" id="UP001227192">
    <property type="component" value="Unassembled WGS sequence"/>
</dbReference>
<proteinExistence type="predicted"/>
<keyword evidence="3" id="KW-1185">Reference proteome</keyword>
<feature type="compositionally biased region" description="Low complexity" evidence="1">
    <location>
        <begin position="64"/>
        <end position="94"/>
    </location>
</feature>
<reference evidence="2" key="2">
    <citation type="journal article" date="2016" name="Fungal Biol.">
        <title>Ochratoxin A production by Penicillium thymicola.</title>
        <authorList>
            <person name="Nguyen H.D.T."/>
            <person name="McMullin D.R."/>
            <person name="Ponomareva E."/>
            <person name="Riley R."/>
            <person name="Pomraning K.R."/>
            <person name="Baker S.E."/>
            <person name="Seifert K.A."/>
        </authorList>
    </citation>
    <scope>NUCLEOTIDE SEQUENCE</scope>
    <source>
        <strain evidence="2">DAOM 180753</strain>
    </source>
</reference>
<gene>
    <name evidence="2" type="ORF">VN97_g12701</name>
</gene>
<comment type="caution">
    <text evidence="2">The sequence shown here is derived from an EMBL/GenBank/DDBJ whole genome shotgun (WGS) entry which is preliminary data.</text>
</comment>
<evidence type="ECO:0000313" key="2">
    <source>
        <dbReference type="EMBL" id="KAJ9480825.1"/>
    </source>
</evidence>
<reference evidence="2" key="1">
    <citation type="submission" date="2015-06" db="EMBL/GenBank/DDBJ databases">
        <authorList>
            <person name="Nguyen H."/>
        </authorList>
    </citation>
    <scope>NUCLEOTIDE SEQUENCE</scope>
    <source>
        <strain evidence="2">DAOM 180753</strain>
    </source>
</reference>
<feature type="region of interest" description="Disordered" evidence="1">
    <location>
        <begin position="59"/>
        <end position="94"/>
    </location>
</feature>
<feature type="region of interest" description="Disordered" evidence="1">
    <location>
        <begin position="1"/>
        <end position="20"/>
    </location>
</feature>
<name>A0AAI9X1W4_PENTH</name>
<feature type="compositionally biased region" description="Polar residues" evidence="1">
    <location>
        <begin position="1"/>
        <end position="11"/>
    </location>
</feature>